<name>A0A1T5ES17_9BACT</name>
<protein>
    <recommendedName>
        <fullName evidence="3">Hydrolase</fullName>
    </recommendedName>
</protein>
<dbReference type="InterPro" id="IPR036412">
    <property type="entry name" value="HAD-like_sf"/>
</dbReference>
<dbReference type="PIRSF" id="PIRSF020079">
    <property type="entry name" value="UCP020079"/>
    <property type="match status" value="1"/>
</dbReference>
<dbReference type="EMBL" id="FUYQ01000030">
    <property type="protein sequence ID" value="SKB86609.1"/>
    <property type="molecule type" value="Genomic_DNA"/>
</dbReference>
<dbReference type="Gene3D" id="3.40.50.1000">
    <property type="entry name" value="HAD superfamily/HAD-like"/>
    <property type="match status" value="1"/>
</dbReference>
<dbReference type="NCBIfam" id="NF046079">
    <property type="entry name" value="HAD_phos_BT0820"/>
    <property type="match status" value="1"/>
</dbReference>
<reference evidence="2" key="1">
    <citation type="submission" date="2017-02" db="EMBL/GenBank/DDBJ databases">
        <authorList>
            <person name="Varghese N."/>
            <person name="Submissions S."/>
        </authorList>
    </citation>
    <scope>NUCLEOTIDE SEQUENCE [LARGE SCALE GENOMIC DNA]</scope>
    <source>
        <strain evidence="2">DSM 24967</strain>
    </source>
</reference>
<proteinExistence type="predicted"/>
<accession>A0A1T5ES17</accession>
<sequence length="144" mass="16355">MVIAVDFDGTIVTHKYPKIGEEIPFAIESLKLIQKEGRHLLILWTVREGDLLDEAVAFCKERGLNFYAVNKNDPEEVAGKAPRKLTADLFIDDRNFGGLPDWGLIYNTLKNNDSRACFSTDVFFKGAMVQEEQPKKSKFFGLIR</sequence>
<dbReference type="SUPFAM" id="SSF56784">
    <property type="entry name" value="HAD-like"/>
    <property type="match status" value="1"/>
</dbReference>
<dbReference type="Proteomes" id="UP000190852">
    <property type="component" value="Unassembled WGS sequence"/>
</dbReference>
<dbReference type="InterPro" id="IPR023214">
    <property type="entry name" value="HAD_sf"/>
</dbReference>
<evidence type="ECO:0008006" key="3">
    <source>
        <dbReference type="Google" id="ProtNLM"/>
    </source>
</evidence>
<evidence type="ECO:0000313" key="2">
    <source>
        <dbReference type="Proteomes" id="UP000190852"/>
    </source>
</evidence>
<evidence type="ECO:0000313" key="1">
    <source>
        <dbReference type="EMBL" id="SKB86609.1"/>
    </source>
</evidence>
<gene>
    <name evidence="1" type="ORF">SAMN05660349_03105</name>
</gene>
<dbReference type="InterPro" id="IPR016769">
    <property type="entry name" value="Phage_SP01_Orf1"/>
</dbReference>
<dbReference type="RefSeq" id="WP_079684491.1">
    <property type="nucleotide sequence ID" value="NZ_FUYQ01000030.1"/>
</dbReference>
<dbReference type="AlphaFoldDB" id="A0A1T5ES17"/>
<keyword evidence="2" id="KW-1185">Reference proteome</keyword>
<organism evidence="1 2">
    <name type="scientific">Parabacteroides chartae</name>
    <dbReference type="NCBI Taxonomy" id="1037355"/>
    <lineage>
        <taxon>Bacteria</taxon>
        <taxon>Pseudomonadati</taxon>
        <taxon>Bacteroidota</taxon>
        <taxon>Bacteroidia</taxon>
        <taxon>Bacteroidales</taxon>
        <taxon>Tannerellaceae</taxon>
        <taxon>Parabacteroides</taxon>
    </lineage>
</organism>